<evidence type="ECO:0000256" key="1">
    <source>
        <dbReference type="ARBA" id="ARBA00022679"/>
    </source>
</evidence>
<dbReference type="Gene3D" id="3.40.50.2000">
    <property type="entry name" value="Glycogen Phosphorylase B"/>
    <property type="match status" value="2"/>
</dbReference>
<dbReference type="InterPro" id="IPR028098">
    <property type="entry name" value="Glyco_trans_4-like_N"/>
</dbReference>
<keyword evidence="1 4" id="KW-0808">Transferase</keyword>
<protein>
    <submittedName>
        <fullName evidence="4">Glycosyltransferase involved in cell wall bisynthesis</fullName>
    </submittedName>
</protein>
<dbReference type="Proteomes" id="UP000190395">
    <property type="component" value="Unassembled WGS sequence"/>
</dbReference>
<dbReference type="Pfam" id="PF13439">
    <property type="entry name" value="Glyco_transf_4"/>
    <property type="match status" value="1"/>
</dbReference>
<organism evidence="4 5">
    <name type="scientific">Treponema berlinense</name>
    <dbReference type="NCBI Taxonomy" id="225004"/>
    <lineage>
        <taxon>Bacteria</taxon>
        <taxon>Pseudomonadati</taxon>
        <taxon>Spirochaetota</taxon>
        <taxon>Spirochaetia</taxon>
        <taxon>Spirochaetales</taxon>
        <taxon>Treponemataceae</taxon>
        <taxon>Treponema</taxon>
    </lineage>
</organism>
<dbReference type="STRING" id="225004.SAMN02745152_01506"/>
<feature type="domain" description="Glycosyl transferase family 1" evidence="2">
    <location>
        <begin position="180"/>
        <end position="342"/>
    </location>
</feature>
<dbReference type="InterPro" id="IPR001296">
    <property type="entry name" value="Glyco_trans_1"/>
</dbReference>
<dbReference type="RefSeq" id="WP_078931269.1">
    <property type="nucleotide sequence ID" value="NZ_FUXC01000008.1"/>
</dbReference>
<dbReference type="PANTHER" id="PTHR46401">
    <property type="entry name" value="GLYCOSYLTRANSFERASE WBBK-RELATED"/>
    <property type="match status" value="1"/>
</dbReference>
<dbReference type="PANTHER" id="PTHR46401:SF2">
    <property type="entry name" value="GLYCOSYLTRANSFERASE WBBK-RELATED"/>
    <property type="match status" value="1"/>
</dbReference>
<evidence type="ECO:0000313" key="5">
    <source>
        <dbReference type="Proteomes" id="UP000190395"/>
    </source>
</evidence>
<keyword evidence="5" id="KW-1185">Reference proteome</keyword>
<dbReference type="OrthoDB" id="9797829at2"/>
<accession>A0A1T4PAG9</accession>
<dbReference type="SUPFAM" id="SSF53756">
    <property type="entry name" value="UDP-Glycosyltransferase/glycogen phosphorylase"/>
    <property type="match status" value="1"/>
</dbReference>
<dbReference type="EMBL" id="FUXC01000008">
    <property type="protein sequence ID" value="SJZ88565.1"/>
    <property type="molecule type" value="Genomic_DNA"/>
</dbReference>
<name>A0A1T4PAG9_9SPIR</name>
<sequence>MILINGNFLCRNLTGIERFAWEVCSKMDQILDENDDIRLLVPANAKKIPDLKKIKIEKSTKQIKSFPVWDMWTFALACKKFKATALNFSNTAPLGKLCGFSFLHDIYAKAYPKDFVSLKDRLIKIYSLFSYHNIAKNAKIVLTVSEFAKNEIQKAYKVQDNRIKVIPNGWDHFKDLQADDKIFEKFGQLKSKEFYFTLGSLSKRKNLKWIAEYAKKHEDETFAVSGKAISGLVPPELEALKNLKNVVLLGYVTDGEVKALMKKCKAFVFPSYYEGFGIPPLEALSCGTKVVVSNRASLPKIYKDSAVYIDADSTDCNLAKLLEKKVDSPQKILENYTYENAAKKLLEAIKSL</sequence>
<dbReference type="Pfam" id="PF00534">
    <property type="entry name" value="Glycos_transf_1"/>
    <property type="match status" value="1"/>
</dbReference>
<feature type="domain" description="Glycosyltransferase subfamily 4-like N-terminal" evidence="3">
    <location>
        <begin position="101"/>
        <end position="171"/>
    </location>
</feature>
<evidence type="ECO:0000259" key="2">
    <source>
        <dbReference type="Pfam" id="PF00534"/>
    </source>
</evidence>
<dbReference type="CDD" id="cd03809">
    <property type="entry name" value="GT4_MtfB-like"/>
    <property type="match status" value="1"/>
</dbReference>
<gene>
    <name evidence="4" type="ORF">SAMN02745152_01506</name>
</gene>
<dbReference type="GeneID" id="303367738"/>
<proteinExistence type="predicted"/>
<evidence type="ECO:0000259" key="3">
    <source>
        <dbReference type="Pfam" id="PF13439"/>
    </source>
</evidence>
<evidence type="ECO:0000313" key="4">
    <source>
        <dbReference type="EMBL" id="SJZ88565.1"/>
    </source>
</evidence>
<dbReference type="AlphaFoldDB" id="A0A1T4PAG9"/>
<dbReference type="GO" id="GO:0016757">
    <property type="term" value="F:glycosyltransferase activity"/>
    <property type="evidence" value="ECO:0007669"/>
    <property type="project" value="InterPro"/>
</dbReference>
<reference evidence="4 5" key="1">
    <citation type="submission" date="2017-02" db="EMBL/GenBank/DDBJ databases">
        <authorList>
            <person name="Peterson S.W."/>
        </authorList>
    </citation>
    <scope>NUCLEOTIDE SEQUENCE [LARGE SCALE GENOMIC DNA]</scope>
    <source>
        <strain evidence="4 5">ATCC BAA-909</strain>
    </source>
</reference>